<dbReference type="AlphaFoldDB" id="A0A1U7I5F5"/>
<dbReference type="Proteomes" id="UP000185860">
    <property type="component" value="Unassembled WGS sequence"/>
</dbReference>
<gene>
    <name evidence="3" type="ORF">NIES2119_28790</name>
</gene>
<dbReference type="STRING" id="454136.NIES2119_28790"/>
<dbReference type="RefSeq" id="WP_073596925.1">
    <property type="nucleotide sequence ID" value="NZ_MRCE01000050.1"/>
</dbReference>
<name>A0A1U7I5F5_9CYAN</name>
<dbReference type="OrthoDB" id="118413at2"/>
<proteinExistence type="inferred from homology"/>
<dbReference type="Gene3D" id="3.30.530.20">
    <property type="match status" value="2"/>
</dbReference>
<dbReference type="PANTHER" id="PTHR36929:SF5">
    <property type="entry name" value="BLR6751 PROTEIN"/>
    <property type="match status" value="1"/>
</dbReference>
<evidence type="ECO:0000256" key="1">
    <source>
        <dbReference type="ARBA" id="ARBA00006817"/>
    </source>
</evidence>
<dbReference type="Pfam" id="PF08327">
    <property type="entry name" value="AHSA1"/>
    <property type="match status" value="2"/>
</dbReference>
<feature type="domain" description="Activator of Hsp90 ATPase homologue 1/2-like C-terminal" evidence="2">
    <location>
        <begin position="23"/>
        <end position="162"/>
    </location>
</feature>
<evidence type="ECO:0000313" key="4">
    <source>
        <dbReference type="Proteomes" id="UP000185860"/>
    </source>
</evidence>
<evidence type="ECO:0000259" key="2">
    <source>
        <dbReference type="Pfam" id="PF08327"/>
    </source>
</evidence>
<evidence type="ECO:0000313" key="3">
    <source>
        <dbReference type="EMBL" id="OKH31472.1"/>
    </source>
</evidence>
<reference evidence="3 4" key="1">
    <citation type="submission" date="2016-11" db="EMBL/GenBank/DDBJ databases">
        <title>Draft Genome Sequences of Nine Cyanobacterial Strains from Diverse Habitats.</title>
        <authorList>
            <person name="Zhu T."/>
            <person name="Hou S."/>
            <person name="Lu X."/>
            <person name="Hess W.R."/>
        </authorList>
    </citation>
    <scope>NUCLEOTIDE SEQUENCE [LARGE SCALE GENOMIC DNA]</scope>
    <source>
        <strain evidence="3 4">IAM M-71</strain>
    </source>
</reference>
<dbReference type="InterPro" id="IPR023393">
    <property type="entry name" value="START-like_dom_sf"/>
</dbReference>
<dbReference type="SUPFAM" id="SSF55961">
    <property type="entry name" value="Bet v1-like"/>
    <property type="match status" value="2"/>
</dbReference>
<dbReference type="CDD" id="cd07826">
    <property type="entry name" value="SRPBCC_CalC_Aha1-like_9"/>
    <property type="match status" value="1"/>
</dbReference>
<feature type="domain" description="Activator of Hsp90 ATPase homologue 1/2-like C-terminal" evidence="2">
    <location>
        <begin position="190"/>
        <end position="322"/>
    </location>
</feature>
<accession>A0A1U7I5F5</accession>
<comment type="caution">
    <text evidence="3">The sequence shown here is derived from an EMBL/GenBank/DDBJ whole genome shotgun (WGS) entry which is preliminary data.</text>
</comment>
<dbReference type="PANTHER" id="PTHR36929">
    <property type="entry name" value="ATTACHMENT SUBUNIT, PUTATIVE-RELATED"/>
    <property type="match status" value="1"/>
</dbReference>
<dbReference type="InterPro" id="IPR013538">
    <property type="entry name" value="ASHA1/2-like_C"/>
</dbReference>
<protein>
    <recommendedName>
        <fullName evidence="2">Activator of Hsp90 ATPase homologue 1/2-like C-terminal domain-containing protein</fullName>
    </recommendedName>
</protein>
<comment type="similarity">
    <text evidence="1">Belongs to the AHA1 family.</text>
</comment>
<sequence length="326" mass="37397">MLKPHGYSETESDRQIVITRIFNAPRELVFQAWTQAKHIEQWWGPKGFTTRVTELDLRPGGRSRYVMVGPDGTEYPVTGVFREVLPPERIVSTDEFDEGFEQVSNFDLPQGIVITVLFEDLNGKTKLTLEIVHESAQERRKHEEMGVVAGWNSTFDCLEEFLAKQVEDRHDSLTLTLPSEREIAITRVFNAPRQLVFDAWTQPEQVRQWFGCSSMTMSVCEIDLRVGGTWRFVLQDPSNGNEHGFSGEYREIVSPERLVATERYEQIPNSDRLNTLTLTEQEGKTILHIHIQHQSVEARDGHLQSGMELGLRSTLNRLEELLQSVT</sequence>
<organism evidence="3 4">
    <name type="scientific">[Phormidium ambiguum] IAM M-71</name>
    <dbReference type="NCBI Taxonomy" id="454136"/>
    <lineage>
        <taxon>Bacteria</taxon>
        <taxon>Bacillati</taxon>
        <taxon>Cyanobacteriota</taxon>
        <taxon>Cyanophyceae</taxon>
        <taxon>Oscillatoriophycideae</taxon>
        <taxon>Aerosakkonematales</taxon>
        <taxon>Aerosakkonemataceae</taxon>
        <taxon>Floridanema</taxon>
    </lineage>
</organism>
<dbReference type="EMBL" id="MRCE01000050">
    <property type="protein sequence ID" value="OKH31472.1"/>
    <property type="molecule type" value="Genomic_DNA"/>
</dbReference>